<organism evidence="1 2">
    <name type="scientific">Candidatus Methanoperedens nitratireducens</name>
    <dbReference type="NCBI Taxonomy" id="1392998"/>
    <lineage>
        <taxon>Archaea</taxon>
        <taxon>Methanobacteriati</taxon>
        <taxon>Methanobacteriota</taxon>
        <taxon>Stenosarchaea group</taxon>
        <taxon>Methanomicrobia</taxon>
        <taxon>Methanosarcinales</taxon>
        <taxon>ANME-2 cluster</taxon>
        <taxon>Candidatus Methanoperedentaceae</taxon>
        <taxon>Candidatus Methanoperedens</taxon>
    </lineage>
</organism>
<dbReference type="PATRIC" id="fig|1719120.3.peg.751"/>
<sequence>MIKGKIVGFVLDADETLKDSDQGKSFYAFWRFLMSPSKEEELKHLIESVYNLPVIRALEADDKFLKKIKKNLLEAGDKVIRSNHRLSEQLRKILDEKNLQENRRVRELIGDIERIALEIIERHPSKKDFIFLEGDPVIEIIMDKPFWAPTQKPTFIDKLIEISKDELELEGLFNQFFIDESELKSRIHSFLLYYPQITLQEVIEKFPIEIGISELIAYFKIASEDNKHIINDKTQVNIIVENKLITNKLCFEIKIPQIIFIK</sequence>
<protein>
    <submittedName>
        <fullName evidence="1">Uncharacterized protein</fullName>
    </submittedName>
</protein>
<dbReference type="Proteomes" id="UP000050360">
    <property type="component" value="Unassembled WGS sequence"/>
</dbReference>
<name>A0A0P8CCP2_9EURY</name>
<gene>
    <name evidence="1" type="ORF">MPEBLZ_00686</name>
</gene>
<dbReference type="EMBL" id="LKCM01000061">
    <property type="protein sequence ID" value="KPQ44721.1"/>
    <property type="molecule type" value="Genomic_DNA"/>
</dbReference>
<comment type="caution">
    <text evidence="1">The sequence shown here is derived from an EMBL/GenBank/DDBJ whole genome shotgun (WGS) entry which is preliminary data.</text>
</comment>
<accession>A0A0P8CCP2</accession>
<proteinExistence type="predicted"/>
<dbReference type="AlphaFoldDB" id="A0A0P8CCP2"/>
<reference evidence="1 2" key="1">
    <citation type="submission" date="2015-09" db="EMBL/GenBank/DDBJ databases">
        <title>A metagenomics-based metabolic model of nitrate-dependent anaerobic oxidation of methane by Methanoperedens-like archaea.</title>
        <authorList>
            <person name="Arshad A."/>
            <person name="Speth D.R."/>
            <person name="De Graaf R.M."/>
            <person name="Op Den Camp H.J."/>
            <person name="Jetten M.S."/>
            <person name="Welte C.U."/>
        </authorList>
    </citation>
    <scope>NUCLEOTIDE SEQUENCE [LARGE SCALE GENOMIC DNA]</scope>
</reference>
<evidence type="ECO:0000313" key="2">
    <source>
        <dbReference type="Proteomes" id="UP000050360"/>
    </source>
</evidence>
<dbReference type="Pfam" id="PF11855">
    <property type="entry name" value="DUF3375"/>
    <property type="match status" value="1"/>
</dbReference>
<evidence type="ECO:0000313" key="1">
    <source>
        <dbReference type="EMBL" id="KPQ44721.1"/>
    </source>
</evidence>
<dbReference type="InterPro" id="IPR021804">
    <property type="entry name" value="DUF3375"/>
</dbReference>